<dbReference type="PANTHER" id="PTHR24305">
    <property type="entry name" value="CYTOCHROME P450"/>
    <property type="match status" value="1"/>
</dbReference>
<dbReference type="InterPro" id="IPR001128">
    <property type="entry name" value="Cyt_P450"/>
</dbReference>
<dbReference type="InterPro" id="IPR002401">
    <property type="entry name" value="Cyt_P450_E_grp-I"/>
</dbReference>
<evidence type="ECO:0000256" key="2">
    <source>
        <dbReference type="ARBA" id="ARBA00022617"/>
    </source>
</evidence>
<proteinExistence type="predicted"/>
<keyword evidence="3" id="KW-0479">Metal-binding</keyword>
<reference evidence="6 7" key="1">
    <citation type="submission" date="2024-02" db="EMBL/GenBank/DDBJ databases">
        <title>De novo assembly and annotation of 12 fungi associated with fruit tree decline syndrome in Ontario, Canada.</title>
        <authorList>
            <person name="Sulman M."/>
            <person name="Ellouze W."/>
            <person name="Ilyukhin E."/>
        </authorList>
    </citation>
    <scope>NUCLEOTIDE SEQUENCE [LARGE SCALE GENOMIC DNA]</scope>
    <source>
        <strain evidence="6 7">M169</strain>
    </source>
</reference>
<organism evidence="6 7">
    <name type="scientific">Diaporthe eres</name>
    <name type="common">Phomopsis oblonga</name>
    <dbReference type="NCBI Taxonomy" id="83184"/>
    <lineage>
        <taxon>Eukaryota</taxon>
        <taxon>Fungi</taxon>
        <taxon>Dikarya</taxon>
        <taxon>Ascomycota</taxon>
        <taxon>Pezizomycotina</taxon>
        <taxon>Sordariomycetes</taxon>
        <taxon>Sordariomycetidae</taxon>
        <taxon>Diaporthales</taxon>
        <taxon>Diaporthaceae</taxon>
        <taxon>Diaporthe</taxon>
        <taxon>Diaporthe eres species complex</taxon>
    </lineage>
</organism>
<accession>A0ABR1NP33</accession>
<sequence>MLRVLTDPEDIKTVFKDSDLHSKGINNDAGWLMGKLLGSCLGLISGAQWRQVRAATDEAFTYHRVAASLSRITSITREHLMDLNLHGRLAKGMFDPAKDLRMLSFWTVAEMLYGDLTPDLRSQLQSLIPLRESLFNRVILGGVTRFSWSRFLPTSTNRDLDLFQEGWRQFNDTIYGKCQQTKRQTTIVSLYKAWHAGSITKEQALQTLDEMLFANLDVTIGGISWNFLFLAANRDVQSQLRAEITQARTMLEVSEENNHSQSRWENYVLRSDTLLAASILESARLKPLAAFSVPQAAPTARIVGGFSIPARTNFVIDTHALNIRNQYWGTDSTAYRPSRFLGRKASEMRYHYWRLGMGARKCLGKYAADLIIRVLVAELVENYELGLDATTGWDKNAETWITHPDTQIRATGFSSGSTESDYQELDEFDDSMTWVSEWQVEPPEKVTADRSEAASTIQVATQNSGKPLPPESASTTVFSDGGGEYDFSHIEPNFEDFLMAISPRATSAPPVPPVPQPAQAEPFEMSLGLRPRSQMDSQCCLDCCQIINDLENYIMAELKASKIVLGIVRRALERVNSLIAMQQSSRNLRCLMLFTTLLYQIHELLELCRTTVDSEEAQQRQRGLAGSSGLGFGDYTIDAEEQSALRQQSLLRVIRQATEVVGKLRVLAGVGPEQNLPGMEGSESAGGRARQDCYNDLELRLKDLSNRSAVET</sequence>
<dbReference type="SUPFAM" id="SSF48264">
    <property type="entry name" value="Cytochrome P450"/>
    <property type="match status" value="1"/>
</dbReference>
<evidence type="ECO:0000256" key="1">
    <source>
        <dbReference type="ARBA" id="ARBA00001971"/>
    </source>
</evidence>
<protein>
    <recommendedName>
        <fullName evidence="8">Cytochrome P450</fullName>
    </recommendedName>
</protein>
<dbReference type="InterPro" id="IPR036396">
    <property type="entry name" value="Cyt_P450_sf"/>
</dbReference>
<comment type="caution">
    <text evidence="6">The sequence shown here is derived from an EMBL/GenBank/DDBJ whole genome shotgun (WGS) entry which is preliminary data.</text>
</comment>
<dbReference type="PRINTS" id="PR00463">
    <property type="entry name" value="EP450I"/>
</dbReference>
<name>A0ABR1NP33_DIAER</name>
<keyword evidence="7" id="KW-1185">Reference proteome</keyword>
<evidence type="ECO:0008006" key="8">
    <source>
        <dbReference type="Google" id="ProtNLM"/>
    </source>
</evidence>
<evidence type="ECO:0000256" key="5">
    <source>
        <dbReference type="ARBA" id="ARBA00023004"/>
    </source>
</evidence>
<comment type="cofactor">
    <cofactor evidence="1">
        <name>heme</name>
        <dbReference type="ChEBI" id="CHEBI:30413"/>
    </cofactor>
</comment>
<keyword evidence="2" id="KW-0349">Heme</keyword>
<dbReference type="Pfam" id="PF00067">
    <property type="entry name" value="p450"/>
    <property type="match status" value="1"/>
</dbReference>
<dbReference type="Proteomes" id="UP001430848">
    <property type="component" value="Unassembled WGS sequence"/>
</dbReference>
<dbReference type="Gene3D" id="1.10.630.10">
    <property type="entry name" value="Cytochrome P450"/>
    <property type="match status" value="1"/>
</dbReference>
<evidence type="ECO:0000313" key="6">
    <source>
        <dbReference type="EMBL" id="KAK7709286.1"/>
    </source>
</evidence>
<dbReference type="InterPro" id="IPR050121">
    <property type="entry name" value="Cytochrome_P450_monoxygenase"/>
</dbReference>
<dbReference type="EMBL" id="JAKNSF020000171">
    <property type="protein sequence ID" value="KAK7709286.1"/>
    <property type="molecule type" value="Genomic_DNA"/>
</dbReference>
<dbReference type="CDD" id="cd20615">
    <property type="entry name" value="CYP_GliC-like"/>
    <property type="match status" value="1"/>
</dbReference>
<evidence type="ECO:0000313" key="7">
    <source>
        <dbReference type="Proteomes" id="UP001430848"/>
    </source>
</evidence>
<evidence type="ECO:0000256" key="3">
    <source>
        <dbReference type="ARBA" id="ARBA00022723"/>
    </source>
</evidence>
<gene>
    <name evidence="6" type="ORF">SLS63_013254</name>
</gene>
<keyword evidence="4" id="KW-0560">Oxidoreductase</keyword>
<dbReference type="PANTHER" id="PTHR24305:SF235">
    <property type="entry name" value="CYTOCHROME P450 MONOOXYGENASE APDB-RELATED"/>
    <property type="match status" value="1"/>
</dbReference>
<keyword evidence="5" id="KW-0408">Iron</keyword>
<evidence type="ECO:0000256" key="4">
    <source>
        <dbReference type="ARBA" id="ARBA00023002"/>
    </source>
</evidence>